<organism evidence="1 2">
    <name type="scientific">Dioscorea alata</name>
    <name type="common">Purple yam</name>
    <dbReference type="NCBI Taxonomy" id="55571"/>
    <lineage>
        <taxon>Eukaryota</taxon>
        <taxon>Viridiplantae</taxon>
        <taxon>Streptophyta</taxon>
        <taxon>Embryophyta</taxon>
        <taxon>Tracheophyta</taxon>
        <taxon>Spermatophyta</taxon>
        <taxon>Magnoliopsida</taxon>
        <taxon>Liliopsida</taxon>
        <taxon>Dioscoreales</taxon>
        <taxon>Dioscoreaceae</taxon>
        <taxon>Dioscorea</taxon>
    </lineage>
</organism>
<keyword evidence="2" id="KW-1185">Reference proteome</keyword>
<comment type="caution">
    <text evidence="1">The sequence shown here is derived from an EMBL/GenBank/DDBJ whole genome shotgun (WGS) entry which is preliminary data.</text>
</comment>
<accession>A0ACB7VAW0</accession>
<keyword evidence="1" id="KW-0808">Transferase</keyword>
<dbReference type="EMBL" id="CM037020">
    <property type="protein sequence ID" value="KAH7670805.1"/>
    <property type="molecule type" value="Genomic_DNA"/>
</dbReference>
<dbReference type="Proteomes" id="UP000827976">
    <property type="component" value="Chromosome 10"/>
</dbReference>
<evidence type="ECO:0000313" key="2">
    <source>
        <dbReference type="Proteomes" id="UP000827976"/>
    </source>
</evidence>
<dbReference type="EC" id="2.3.1.78" evidence="1"/>
<sequence>MESKDGKEIQVVIQVKEEEEGDHDEDNSAKKVEHLPEKLAGEAAPPPEALKTKSKRVAALDAFRGLTIVIMILVDDGGGAYEKMDHSPWNGCTLADFVMPFFLFIVGVAIALALKRVPRAVDAIRKITIRTLKLIFWGILLQGGYSHAPDDLSYGVDMKHIRWMGILQRIALVYFVVAIIETFTTKLRKTAVLGSGKFAIFDAYRWQWLGGFVALIIYITTTYSLYVPDWSYVFHLPGDENDGKRFMVPCGVRGSLGPACNAVGYVDRQIWGINHLYSQPVWIRSKDCTYDSPNAGPLRADAAPWCLAPFEPEGFLSSISAILSGTIGVHYGHVLIHFKLHSERLKHWVLMGFALLICGIILHFTNAIPINKQLYSISYVCFTAGAAGLVLSGFYILIDIWGLRTPFLFLEWIGMNAMLVFVMAAQGIFPAFINGWYYETPNNSLVHWIYKHIFVNVWHSERLGTLLYVIFAEIVFWGVVSGILHKLGIYWKL</sequence>
<reference evidence="2" key="1">
    <citation type="journal article" date="2022" name="Nat. Commun.">
        <title>Chromosome evolution and the genetic basis of agronomically important traits in greater yam.</title>
        <authorList>
            <person name="Bredeson J.V."/>
            <person name="Lyons J.B."/>
            <person name="Oniyinde I.O."/>
            <person name="Okereke N.R."/>
            <person name="Kolade O."/>
            <person name="Nnabue I."/>
            <person name="Nwadili C.O."/>
            <person name="Hribova E."/>
            <person name="Parker M."/>
            <person name="Nwogha J."/>
            <person name="Shu S."/>
            <person name="Carlson J."/>
            <person name="Kariba R."/>
            <person name="Muthemba S."/>
            <person name="Knop K."/>
            <person name="Barton G.J."/>
            <person name="Sherwood A.V."/>
            <person name="Lopez-Montes A."/>
            <person name="Asiedu R."/>
            <person name="Jamnadass R."/>
            <person name="Muchugi A."/>
            <person name="Goodstein D."/>
            <person name="Egesi C.N."/>
            <person name="Featherston J."/>
            <person name="Asfaw A."/>
            <person name="Simpson G.G."/>
            <person name="Dolezel J."/>
            <person name="Hendre P.S."/>
            <person name="Van Deynze A."/>
            <person name="Kumar P.L."/>
            <person name="Obidiegwu J.E."/>
            <person name="Bhattacharjee R."/>
            <person name="Rokhsar D.S."/>
        </authorList>
    </citation>
    <scope>NUCLEOTIDE SEQUENCE [LARGE SCALE GENOMIC DNA]</scope>
    <source>
        <strain evidence="2">cv. TDa95/00328</strain>
    </source>
</reference>
<proteinExistence type="predicted"/>
<name>A0ACB7VAW0_DIOAL</name>
<gene>
    <name evidence="1" type="ORF">IHE45_10G052400</name>
</gene>
<evidence type="ECO:0000313" key="1">
    <source>
        <dbReference type="EMBL" id="KAH7670805.1"/>
    </source>
</evidence>
<protein>
    <submittedName>
        <fullName evidence="1">Heparan-alpha-glucosaminide N-acetyltransferase protein</fullName>
        <ecNumber evidence="1">2.3.1.78</ecNumber>
    </submittedName>
</protein>
<keyword evidence="1" id="KW-0012">Acyltransferase</keyword>